<reference evidence="1 2" key="1">
    <citation type="submission" date="2023-07" db="EMBL/GenBank/DDBJ databases">
        <title>Genomic Encyclopedia of Type Strains, Phase IV (KMG-IV): sequencing the most valuable type-strain genomes for metagenomic binning, comparative biology and taxonomic classification.</title>
        <authorList>
            <person name="Goeker M."/>
        </authorList>
    </citation>
    <scope>NUCLEOTIDE SEQUENCE [LARGE SCALE GENOMIC DNA]</scope>
    <source>
        <strain evidence="1 2">DSM 23948</strain>
    </source>
</reference>
<dbReference type="Proteomes" id="UP001231362">
    <property type="component" value="Unassembled WGS sequence"/>
</dbReference>
<organism evidence="1 2">
    <name type="scientific">Anoxybacillus andreesenii</name>
    <dbReference type="NCBI Taxonomy" id="1325932"/>
    <lineage>
        <taxon>Bacteria</taxon>
        <taxon>Bacillati</taxon>
        <taxon>Bacillota</taxon>
        <taxon>Bacilli</taxon>
        <taxon>Bacillales</taxon>
        <taxon>Anoxybacillaceae</taxon>
        <taxon>Anoxybacillus</taxon>
    </lineage>
</organism>
<comment type="caution">
    <text evidence="1">The sequence shown here is derived from an EMBL/GenBank/DDBJ whole genome shotgun (WGS) entry which is preliminary data.</text>
</comment>
<accession>A0ABT9V3D3</accession>
<keyword evidence="2" id="KW-1185">Reference proteome</keyword>
<evidence type="ECO:0000313" key="2">
    <source>
        <dbReference type="Proteomes" id="UP001231362"/>
    </source>
</evidence>
<dbReference type="RefSeq" id="WP_307150025.1">
    <property type="nucleotide sequence ID" value="NZ_JAUSTU010000007.1"/>
</dbReference>
<protein>
    <submittedName>
        <fullName evidence="1">Uncharacterized protein</fullName>
    </submittedName>
</protein>
<dbReference type="EMBL" id="JAUSTU010000007">
    <property type="protein sequence ID" value="MDQ0155453.1"/>
    <property type="molecule type" value="Genomic_DNA"/>
</dbReference>
<proteinExistence type="predicted"/>
<name>A0ABT9V3D3_9BACL</name>
<sequence length="509" mass="58796">MANNRQINEFAIKWLEKYRNAKATETEVAEGFADECFALGFEMDCGKSFEDAFPNTKAFSDYTQLKRIINQVEDITLLGSTIFSKWRYITHWSYGEDLLSPENRPWFIIAFSRLMVLSSKDGYSPFGFYGQAKKIRIISNNIGYGPCPMPEDEVEQHLTITDDGRVWFSGYNFGSGSGKYERGRTKTFRLDREKANLIFSSFTRFFSGEFDDIFATDIGSWEMTITNMEGREFTFRGSLCADYEIDGADLSDMLRDTLNIKNLFVFDGGNKPDRVERISIDYHRVTKIKPMALPNKNVDTITWEYSEQLVIDRETETIEHILQIGSGCVVTRKYQVEEGVSSFLDDLDADTLFESIEGNPPDVIKNSNETKDYTIKIDFKRKPQSVIKGTYDRNGLPKDWPEFANDIYNFMRFYGWGEILDPSVYRKFKRRAGEYMFCSVEFNEGGKRYYYISEDDTIEVGDFVIVPVGMDAHTATVEVVDIEYFSEENAPFPIEKAKYIIRKFPDSPN</sequence>
<evidence type="ECO:0000313" key="1">
    <source>
        <dbReference type="EMBL" id="MDQ0155453.1"/>
    </source>
</evidence>
<gene>
    <name evidence="1" type="ORF">J2S07_001758</name>
</gene>